<dbReference type="PANTHER" id="PTHR42770:SF11">
    <property type="entry name" value="INNER MEMBRANE TRANSPORT PROTEIN YBAT"/>
    <property type="match status" value="1"/>
</dbReference>
<feature type="transmembrane region" description="Helical" evidence="6">
    <location>
        <begin position="379"/>
        <end position="402"/>
    </location>
</feature>
<dbReference type="PIRSF" id="PIRSF006060">
    <property type="entry name" value="AA_transporter"/>
    <property type="match status" value="1"/>
</dbReference>
<feature type="transmembrane region" description="Helical" evidence="6">
    <location>
        <begin position="276"/>
        <end position="300"/>
    </location>
</feature>
<feature type="transmembrane region" description="Helical" evidence="6">
    <location>
        <begin position="345"/>
        <end position="367"/>
    </location>
</feature>
<comment type="subcellular location">
    <subcellularLocation>
        <location evidence="1">Cell membrane</location>
        <topology evidence="1">Multi-pass membrane protein</topology>
    </subcellularLocation>
</comment>
<evidence type="ECO:0000256" key="6">
    <source>
        <dbReference type="SAM" id="Phobius"/>
    </source>
</evidence>
<dbReference type="Proteomes" id="UP000199759">
    <property type="component" value="Unassembled WGS sequence"/>
</dbReference>
<keyword evidence="2" id="KW-1003">Cell membrane</keyword>
<accession>A0A1G9UBD3</accession>
<reference evidence="7 8" key="1">
    <citation type="submission" date="2016-10" db="EMBL/GenBank/DDBJ databases">
        <authorList>
            <person name="de Groot N.N."/>
        </authorList>
    </citation>
    <scope>NUCLEOTIDE SEQUENCE [LARGE SCALE GENOMIC DNA]</scope>
    <source>
        <strain evidence="7 8">DSM 16077</strain>
    </source>
</reference>
<evidence type="ECO:0000313" key="8">
    <source>
        <dbReference type="Proteomes" id="UP000199759"/>
    </source>
</evidence>
<keyword evidence="4 6" id="KW-1133">Transmembrane helix</keyword>
<dbReference type="Gene3D" id="1.20.1740.10">
    <property type="entry name" value="Amino acid/polyamine transporter I"/>
    <property type="match status" value="1"/>
</dbReference>
<keyword evidence="5 6" id="KW-0472">Membrane</keyword>
<dbReference type="EMBL" id="FNHG01000014">
    <property type="protein sequence ID" value="SDM57153.1"/>
    <property type="molecule type" value="Genomic_DNA"/>
</dbReference>
<evidence type="ECO:0000256" key="5">
    <source>
        <dbReference type="ARBA" id="ARBA00023136"/>
    </source>
</evidence>
<evidence type="ECO:0000256" key="4">
    <source>
        <dbReference type="ARBA" id="ARBA00022989"/>
    </source>
</evidence>
<dbReference type="PANTHER" id="PTHR42770">
    <property type="entry name" value="AMINO ACID TRANSPORTER-RELATED"/>
    <property type="match status" value="1"/>
</dbReference>
<dbReference type="STRING" id="144026.SAMN04488568_11467"/>
<dbReference type="GO" id="GO:0022857">
    <property type="term" value="F:transmembrane transporter activity"/>
    <property type="evidence" value="ECO:0007669"/>
    <property type="project" value="InterPro"/>
</dbReference>
<sequence length="405" mass="40810">MQCYALGMTRLNRVIGLPGLCLYGIGVTLGAGIYALVGEIAGLAGLYAPWAFVLAGALAAFTGLSYAELGSRYPESAGEAAYLAHGFKRRWLTAAAGYGVALSGAISSAVVLHGFAGYLGALAPVPAWMAISGALAILVLIAIWGVRQSIMIAGIITLIEAGGLILIIAVATPGAITAPPPVDIGPVPWSGLFAASVMAFFAFIGFEDIANMAEEVKRPRRTLPLAILITLSVSSVIYLAVAWVAVRALPPDVLAGEGGPLAAVFEHATGLNGDGIAAIALLAMVNGALVQIVMVARVLYGLAQRGLAPSALGGVHPVRRTPVMATLIAAVAIAIFAMSGALGTLAIAASTVTLLVFSLVNAALLALRLRGEAGVTGSFSAPIWVPAVGLVASLGVAVGAMVSGL</sequence>
<feature type="transmembrane region" description="Helical" evidence="6">
    <location>
        <begin position="95"/>
        <end position="119"/>
    </location>
</feature>
<dbReference type="AlphaFoldDB" id="A0A1G9UBD3"/>
<dbReference type="InterPro" id="IPR002293">
    <property type="entry name" value="AA/rel_permease1"/>
</dbReference>
<organism evidence="7 8">
    <name type="scientific">Maricaulis salignorans</name>
    <dbReference type="NCBI Taxonomy" id="144026"/>
    <lineage>
        <taxon>Bacteria</taxon>
        <taxon>Pseudomonadati</taxon>
        <taxon>Pseudomonadota</taxon>
        <taxon>Alphaproteobacteria</taxon>
        <taxon>Maricaulales</taxon>
        <taxon>Maricaulaceae</taxon>
        <taxon>Maricaulis</taxon>
    </lineage>
</organism>
<dbReference type="InterPro" id="IPR050367">
    <property type="entry name" value="APC_superfamily"/>
</dbReference>
<feature type="transmembrane region" description="Helical" evidence="6">
    <location>
        <begin position="125"/>
        <end position="143"/>
    </location>
</feature>
<protein>
    <submittedName>
        <fullName evidence="7">Amino acid transporter</fullName>
    </submittedName>
</protein>
<keyword evidence="3 6" id="KW-0812">Transmembrane</keyword>
<evidence type="ECO:0000256" key="1">
    <source>
        <dbReference type="ARBA" id="ARBA00004651"/>
    </source>
</evidence>
<feature type="transmembrane region" description="Helical" evidence="6">
    <location>
        <begin position="47"/>
        <end position="67"/>
    </location>
</feature>
<feature type="transmembrane region" description="Helical" evidence="6">
    <location>
        <begin position="222"/>
        <end position="246"/>
    </location>
</feature>
<evidence type="ECO:0000256" key="3">
    <source>
        <dbReference type="ARBA" id="ARBA00022692"/>
    </source>
</evidence>
<feature type="transmembrane region" description="Helical" evidence="6">
    <location>
        <begin position="150"/>
        <end position="171"/>
    </location>
</feature>
<dbReference type="Pfam" id="PF13520">
    <property type="entry name" value="AA_permease_2"/>
    <property type="match status" value="1"/>
</dbReference>
<proteinExistence type="predicted"/>
<evidence type="ECO:0000256" key="2">
    <source>
        <dbReference type="ARBA" id="ARBA00022475"/>
    </source>
</evidence>
<feature type="transmembrane region" description="Helical" evidence="6">
    <location>
        <begin position="321"/>
        <end position="339"/>
    </location>
</feature>
<feature type="transmembrane region" description="Helical" evidence="6">
    <location>
        <begin position="20"/>
        <end position="41"/>
    </location>
</feature>
<evidence type="ECO:0000313" key="7">
    <source>
        <dbReference type="EMBL" id="SDM57153.1"/>
    </source>
</evidence>
<feature type="transmembrane region" description="Helical" evidence="6">
    <location>
        <begin position="191"/>
        <end position="210"/>
    </location>
</feature>
<name>A0A1G9UBD3_9PROT</name>
<keyword evidence="8" id="KW-1185">Reference proteome</keyword>
<gene>
    <name evidence="7" type="ORF">SAMN04488568_11467</name>
</gene>
<dbReference type="GO" id="GO:0005886">
    <property type="term" value="C:plasma membrane"/>
    <property type="evidence" value="ECO:0007669"/>
    <property type="project" value="UniProtKB-SubCell"/>
</dbReference>